<dbReference type="PANTHER" id="PTHR24055">
    <property type="entry name" value="MITOGEN-ACTIVATED PROTEIN KINASE"/>
    <property type="match status" value="1"/>
</dbReference>
<dbReference type="Gene3D" id="3.30.200.20">
    <property type="entry name" value="Phosphorylase Kinase, domain 1"/>
    <property type="match status" value="1"/>
</dbReference>
<dbReference type="InterPro" id="IPR011009">
    <property type="entry name" value="Kinase-like_dom_sf"/>
</dbReference>
<proteinExistence type="predicted"/>
<dbReference type="Gene3D" id="1.10.510.10">
    <property type="entry name" value="Transferase(Phosphotransferase) domain 1"/>
    <property type="match status" value="1"/>
</dbReference>
<keyword evidence="4" id="KW-0418">Kinase</keyword>
<feature type="domain" description="Protein kinase" evidence="3">
    <location>
        <begin position="1"/>
        <end position="83"/>
    </location>
</feature>
<sequence>IIGLLNVFTPSKSIDEFNDLYLVSHLMGADLNKIIKTQKLSEDHYFHSAGIIHRDLKPSNIAVNEDCELKIRTLALHDPQSMK</sequence>
<dbReference type="GO" id="GO:0004672">
    <property type="term" value="F:protein kinase activity"/>
    <property type="evidence" value="ECO:0007669"/>
    <property type="project" value="InterPro"/>
</dbReference>
<dbReference type="AlphaFoldDB" id="A0A7T8GU98"/>
<gene>
    <name evidence="4" type="ORF">FKW44_018357</name>
</gene>
<keyword evidence="4" id="KW-0808">Transferase</keyword>
<organism evidence="4 5">
    <name type="scientific">Caligus rogercresseyi</name>
    <name type="common">Sea louse</name>
    <dbReference type="NCBI Taxonomy" id="217165"/>
    <lineage>
        <taxon>Eukaryota</taxon>
        <taxon>Metazoa</taxon>
        <taxon>Ecdysozoa</taxon>
        <taxon>Arthropoda</taxon>
        <taxon>Crustacea</taxon>
        <taxon>Multicrustacea</taxon>
        <taxon>Hexanauplia</taxon>
        <taxon>Copepoda</taxon>
        <taxon>Siphonostomatoida</taxon>
        <taxon>Caligidae</taxon>
        <taxon>Caligus</taxon>
    </lineage>
</organism>
<evidence type="ECO:0000259" key="3">
    <source>
        <dbReference type="PROSITE" id="PS50011"/>
    </source>
</evidence>
<dbReference type="InterPro" id="IPR050117">
    <property type="entry name" value="MAPK"/>
</dbReference>
<dbReference type="OrthoDB" id="192887at2759"/>
<feature type="non-terminal residue" evidence="4">
    <location>
        <position position="1"/>
    </location>
</feature>
<evidence type="ECO:0000256" key="1">
    <source>
        <dbReference type="ARBA" id="ARBA00022741"/>
    </source>
</evidence>
<dbReference type="InterPro" id="IPR000719">
    <property type="entry name" value="Prot_kinase_dom"/>
</dbReference>
<dbReference type="SUPFAM" id="SSF56112">
    <property type="entry name" value="Protein kinase-like (PK-like)"/>
    <property type="match status" value="1"/>
</dbReference>
<dbReference type="GO" id="GO:0005524">
    <property type="term" value="F:ATP binding"/>
    <property type="evidence" value="ECO:0007669"/>
    <property type="project" value="UniProtKB-KW"/>
</dbReference>
<keyword evidence="5" id="KW-1185">Reference proteome</keyword>
<evidence type="ECO:0000313" key="5">
    <source>
        <dbReference type="Proteomes" id="UP000595437"/>
    </source>
</evidence>
<reference evidence="5" key="1">
    <citation type="submission" date="2021-01" db="EMBL/GenBank/DDBJ databases">
        <title>Caligus Genome Assembly.</title>
        <authorList>
            <person name="Gallardo-Escarate C."/>
        </authorList>
    </citation>
    <scope>NUCLEOTIDE SEQUENCE [LARGE SCALE GENOMIC DNA]</scope>
</reference>
<evidence type="ECO:0000256" key="2">
    <source>
        <dbReference type="ARBA" id="ARBA00022840"/>
    </source>
</evidence>
<dbReference type="EMBL" id="CP045902">
    <property type="protein sequence ID" value="QQP37918.1"/>
    <property type="molecule type" value="Genomic_DNA"/>
</dbReference>
<name>A0A7T8GU98_CALRO</name>
<dbReference type="Proteomes" id="UP000595437">
    <property type="component" value="Chromosome 13"/>
</dbReference>
<keyword evidence="2" id="KW-0067">ATP-binding</keyword>
<dbReference type="PROSITE" id="PS50011">
    <property type="entry name" value="PROTEIN_KINASE_DOM"/>
    <property type="match status" value="1"/>
</dbReference>
<accession>A0A7T8GU98</accession>
<keyword evidence="1" id="KW-0547">Nucleotide-binding</keyword>
<evidence type="ECO:0000313" key="4">
    <source>
        <dbReference type="EMBL" id="QQP37918.1"/>
    </source>
</evidence>
<protein>
    <submittedName>
        <fullName evidence="4">Mitogen-activated protein kinase</fullName>
    </submittedName>
</protein>